<accession>A0A2T8KJS5</accession>
<gene>
    <name evidence="1" type="ORF">PAHAL_3G292100</name>
</gene>
<name>A0A2T8KJS5_9POAL</name>
<dbReference type="Proteomes" id="UP000243499">
    <property type="component" value="Chromosome 3"/>
</dbReference>
<proteinExistence type="predicted"/>
<dbReference type="AlphaFoldDB" id="A0A2T8KJS5"/>
<dbReference type="Gramene" id="PVH62433">
    <property type="protein sequence ID" value="PVH62433"/>
    <property type="gene ID" value="PAHAL_3G292100"/>
</dbReference>
<dbReference type="EMBL" id="CM008048">
    <property type="protein sequence ID" value="PVH62433.1"/>
    <property type="molecule type" value="Genomic_DNA"/>
</dbReference>
<reference evidence="1" key="1">
    <citation type="submission" date="2018-04" db="EMBL/GenBank/DDBJ databases">
        <title>WGS assembly of Panicum hallii.</title>
        <authorList>
            <person name="Lovell J."/>
            <person name="Jenkins J."/>
            <person name="Lowry D."/>
            <person name="Mamidi S."/>
            <person name="Sreedasyam A."/>
            <person name="Weng X."/>
            <person name="Barry K."/>
            <person name="Bonette J."/>
            <person name="Campitelli B."/>
            <person name="Daum C."/>
            <person name="Gordon S."/>
            <person name="Gould B."/>
            <person name="Lipzen A."/>
            <person name="Macqueen A."/>
            <person name="Palacio-Mejia J."/>
            <person name="Plott C."/>
            <person name="Shakirov E."/>
            <person name="Shu S."/>
            <person name="Yoshinaga Y."/>
            <person name="Zane M."/>
            <person name="Rokhsar D."/>
            <person name="Grimwood J."/>
            <person name="Schmutz J."/>
            <person name="Juenger T."/>
        </authorList>
    </citation>
    <scope>NUCLEOTIDE SEQUENCE [LARGE SCALE GENOMIC DNA]</scope>
    <source>
        <strain evidence="1">FIL2</strain>
    </source>
</reference>
<protein>
    <submittedName>
        <fullName evidence="1">Uncharacterized protein</fullName>
    </submittedName>
</protein>
<organism evidence="1">
    <name type="scientific">Panicum hallii</name>
    <dbReference type="NCBI Taxonomy" id="206008"/>
    <lineage>
        <taxon>Eukaryota</taxon>
        <taxon>Viridiplantae</taxon>
        <taxon>Streptophyta</taxon>
        <taxon>Embryophyta</taxon>
        <taxon>Tracheophyta</taxon>
        <taxon>Spermatophyta</taxon>
        <taxon>Magnoliopsida</taxon>
        <taxon>Liliopsida</taxon>
        <taxon>Poales</taxon>
        <taxon>Poaceae</taxon>
        <taxon>PACMAD clade</taxon>
        <taxon>Panicoideae</taxon>
        <taxon>Panicodae</taxon>
        <taxon>Paniceae</taxon>
        <taxon>Panicinae</taxon>
        <taxon>Panicum</taxon>
        <taxon>Panicum sect. Panicum</taxon>
    </lineage>
</organism>
<evidence type="ECO:0000313" key="1">
    <source>
        <dbReference type="EMBL" id="PVH62433.1"/>
    </source>
</evidence>
<sequence>MSPSNVARHTCCLSHCAQEEELASWSLWSSFSKRHVFCTARSLMPSPPWSRRWRTFSQAIKQLEPFASP</sequence>